<proteinExistence type="predicted"/>
<dbReference type="AlphaFoldDB" id="A0A645EPM3"/>
<evidence type="ECO:0000313" key="1">
    <source>
        <dbReference type="EMBL" id="MPN03396.1"/>
    </source>
</evidence>
<gene>
    <name evidence="1" type="ORF">SDC9_150626</name>
</gene>
<accession>A0A645EPM3</accession>
<protein>
    <submittedName>
        <fullName evidence="1">Uncharacterized protein</fullName>
    </submittedName>
</protein>
<reference evidence="1" key="1">
    <citation type="submission" date="2019-08" db="EMBL/GenBank/DDBJ databases">
        <authorList>
            <person name="Kucharzyk K."/>
            <person name="Murdoch R.W."/>
            <person name="Higgins S."/>
            <person name="Loffler F."/>
        </authorList>
    </citation>
    <scope>NUCLEOTIDE SEQUENCE</scope>
</reference>
<sequence>MKNKAMKNPQAATKKGDNAKRLFNLANEQKLLGEHITKRMNRVSQIFKNVEMQDTIETRKLEEKIRPLERLLCSGICSDAEIARSNAAEKQIHAAKIEYCQKMSPLQTDAIEQYLTTVKSLLPDYRKLTNIQNEIATLQQIGEIVPADLSCYSAIDDYADMLSSAYKYWVGKFNK</sequence>
<comment type="caution">
    <text evidence="1">The sequence shown here is derived from an EMBL/GenBank/DDBJ whole genome shotgun (WGS) entry which is preliminary data.</text>
</comment>
<name>A0A645EPM3_9ZZZZ</name>
<organism evidence="1">
    <name type="scientific">bioreactor metagenome</name>
    <dbReference type="NCBI Taxonomy" id="1076179"/>
    <lineage>
        <taxon>unclassified sequences</taxon>
        <taxon>metagenomes</taxon>
        <taxon>ecological metagenomes</taxon>
    </lineage>
</organism>
<dbReference type="EMBL" id="VSSQ01049314">
    <property type="protein sequence ID" value="MPN03396.1"/>
    <property type="molecule type" value="Genomic_DNA"/>
</dbReference>